<organism evidence="9">
    <name type="scientific">uncultured Desulfovibrio sp</name>
    <dbReference type="NCBI Taxonomy" id="167968"/>
    <lineage>
        <taxon>Bacteria</taxon>
        <taxon>Pseudomonadati</taxon>
        <taxon>Thermodesulfobacteriota</taxon>
        <taxon>Desulfovibrionia</taxon>
        <taxon>Desulfovibrionales</taxon>
        <taxon>Desulfovibrionaceae</taxon>
        <taxon>Desulfovibrio</taxon>
        <taxon>environmental samples</taxon>
    </lineage>
</organism>
<dbReference type="GO" id="GO:0005829">
    <property type="term" value="C:cytosol"/>
    <property type="evidence" value="ECO:0007669"/>
    <property type="project" value="TreeGrafter"/>
</dbReference>
<keyword evidence="6 7" id="KW-0413">Isomerase</keyword>
<dbReference type="PROSITE" id="PS51440">
    <property type="entry name" value="TIM_2"/>
    <property type="match status" value="1"/>
</dbReference>
<dbReference type="RefSeq" id="WP_179979189.1">
    <property type="nucleotide sequence ID" value="NZ_LT608333.1"/>
</dbReference>
<dbReference type="UniPathway" id="UPA00138"/>
<accession>A0A212KY24</accession>
<evidence type="ECO:0000256" key="3">
    <source>
        <dbReference type="ARBA" id="ARBA00022432"/>
    </source>
</evidence>
<dbReference type="EC" id="5.3.1.1" evidence="7 8"/>
<dbReference type="PROSITE" id="PS00171">
    <property type="entry name" value="TIM_1"/>
    <property type="match status" value="1"/>
</dbReference>
<evidence type="ECO:0000313" key="9">
    <source>
        <dbReference type="EMBL" id="SCM70205.1"/>
    </source>
</evidence>
<dbReference type="InterPro" id="IPR022896">
    <property type="entry name" value="TrioseP_Isoase_bac/euk"/>
</dbReference>
<comment type="subunit">
    <text evidence="7 8">Homodimer.</text>
</comment>
<evidence type="ECO:0000256" key="4">
    <source>
        <dbReference type="ARBA" id="ARBA00022490"/>
    </source>
</evidence>
<dbReference type="SUPFAM" id="SSF51351">
    <property type="entry name" value="Triosephosphate isomerase (TIM)"/>
    <property type="match status" value="1"/>
</dbReference>
<evidence type="ECO:0000256" key="1">
    <source>
        <dbReference type="ARBA" id="ARBA00004680"/>
    </source>
</evidence>
<comment type="similarity">
    <text evidence="2 7 8">Belongs to the triosephosphate isomerase family.</text>
</comment>
<feature type="binding site" evidence="7">
    <location>
        <begin position="240"/>
        <end position="241"/>
    </location>
    <ligand>
        <name>substrate</name>
    </ligand>
</feature>
<evidence type="ECO:0000256" key="2">
    <source>
        <dbReference type="ARBA" id="ARBA00007422"/>
    </source>
</evidence>
<proteinExistence type="inferred from homology"/>
<dbReference type="FunFam" id="3.20.20.70:FF:000016">
    <property type="entry name" value="Triosephosphate isomerase"/>
    <property type="match status" value="1"/>
</dbReference>
<dbReference type="GO" id="GO:0019563">
    <property type="term" value="P:glycerol catabolic process"/>
    <property type="evidence" value="ECO:0007669"/>
    <property type="project" value="TreeGrafter"/>
</dbReference>
<dbReference type="GO" id="GO:0004807">
    <property type="term" value="F:triose-phosphate isomerase activity"/>
    <property type="evidence" value="ECO:0007669"/>
    <property type="project" value="UniProtKB-UniRule"/>
</dbReference>
<dbReference type="NCBIfam" id="TIGR00419">
    <property type="entry name" value="tim"/>
    <property type="match status" value="1"/>
</dbReference>
<dbReference type="UniPathway" id="UPA00109">
    <property type="reaction ID" value="UER00189"/>
</dbReference>
<gene>
    <name evidence="7 9" type="primary">tpiA</name>
    <name evidence="9" type="ORF">KL86DES1_10255</name>
</gene>
<dbReference type="EMBL" id="FMJC01000001">
    <property type="protein sequence ID" value="SCM70205.1"/>
    <property type="molecule type" value="Genomic_DNA"/>
</dbReference>
<dbReference type="GO" id="GO:0046166">
    <property type="term" value="P:glyceraldehyde-3-phosphate biosynthetic process"/>
    <property type="evidence" value="ECO:0007669"/>
    <property type="project" value="TreeGrafter"/>
</dbReference>
<dbReference type="InterPro" id="IPR035990">
    <property type="entry name" value="TIM_sf"/>
</dbReference>
<evidence type="ECO:0000256" key="6">
    <source>
        <dbReference type="ARBA" id="ARBA00023235"/>
    </source>
</evidence>
<comment type="function">
    <text evidence="7">Involved in the gluconeogenesis. Catalyzes stereospecifically the conversion of dihydroxyacetone phosphate (DHAP) to D-glyceraldehyde-3-phosphate (G3P).</text>
</comment>
<dbReference type="GO" id="GO:0006094">
    <property type="term" value="P:gluconeogenesis"/>
    <property type="evidence" value="ECO:0007669"/>
    <property type="project" value="UniProtKB-UniRule"/>
</dbReference>
<keyword evidence="4 7" id="KW-0963">Cytoplasm</keyword>
<reference evidence="9" key="1">
    <citation type="submission" date="2016-08" db="EMBL/GenBank/DDBJ databases">
        <authorList>
            <person name="Seilhamer J.J."/>
        </authorList>
    </citation>
    <scope>NUCLEOTIDE SEQUENCE</scope>
    <source>
        <strain evidence="9">86-1</strain>
    </source>
</reference>
<evidence type="ECO:0000256" key="7">
    <source>
        <dbReference type="HAMAP-Rule" id="MF_00147"/>
    </source>
</evidence>
<feature type="binding site" evidence="7">
    <location>
        <begin position="8"/>
        <end position="10"/>
    </location>
    <ligand>
        <name>substrate</name>
    </ligand>
</feature>
<comment type="pathway">
    <text evidence="1 7 8">Carbohydrate degradation; glycolysis; D-glyceraldehyde 3-phosphate from glycerone phosphate: step 1/1.</text>
</comment>
<keyword evidence="3 7" id="KW-0312">Gluconeogenesis</keyword>
<comment type="subcellular location">
    <subcellularLocation>
        <location evidence="7 8">Cytoplasm</location>
    </subcellularLocation>
</comment>
<comment type="catalytic activity">
    <reaction evidence="7 8">
        <text>D-glyceraldehyde 3-phosphate = dihydroxyacetone phosphate</text>
        <dbReference type="Rhea" id="RHEA:18585"/>
        <dbReference type="ChEBI" id="CHEBI:57642"/>
        <dbReference type="ChEBI" id="CHEBI:59776"/>
        <dbReference type="EC" id="5.3.1.1"/>
    </reaction>
</comment>
<feature type="binding site" evidence="7">
    <location>
        <position position="180"/>
    </location>
    <ligand>
        <name>substrate</name>
    </ligand>
</feature>
<comment type="pathway">
    <text evidence="7 8">Carbohydrate biosynthesis; gluconeogenesis.</text>
</comment>
<feature type="binding site" evidence="7">
    <location>
        <position position="219"/>
    </location>
    <ligand>
        <name>substrate</name>
    </ligand>
</feature>
<dbReference type="InterPro" id="IPR013785">
    <property type="entry name" value="Aldolase_TIM"/>
</dbReference>
<sequence>MHKIIAANWKMYKNRMEAATTAAEISAGLPGVLPEGREVVVFPPATAIECVAQAFRGQKALTVGAQNFYPAPEGAFTGEVSVDMLRDVGAEWVLAGHSERRHIFGESDEMVARKAVFALSHGMKTMLCIGETLEEREQGHLYVVLERQLTAFFSSKPDAMADEALTGRFVIAYEPVWAIGTGRVAGPGEVREAHGVTRALLEKFMGETGKKLPVLYGGSVKPDNAGALIALDNVDGLLVGGASLEAQSFLQIIGA</sequence>
<dbReference type="InterPro" id="IPR000652">
    <property type="entry name" value="Triosephosphate_isomerase"/>
</dbReference>
<protein>
    <recommendedName>
        <fullName evidence="7 8">Triosephosphate isomerase</fullName>
        <shortName evidence="7">TIM</shortName>
        <shortName evidence="7">TPI</shortName>
        <ecNumber evidence="7 8">5.3.1.1</ecNumber>
    </recommendedName>
    <alternativeName>
        <fullName evidence="7">Triose-phosphate isomerase</fullName>
    </alternativeName>
</protein>
<keyword evidence="5 7" id="KW-0324">Glycolysis</keyword>
<dbReference type="AlphaFoldDB" id="A0A212KY24"/>
<evidence type="ECO:0000256" key="5">
    <source>
        <dbReference type="ARBA" id="ARBA00023152"/>
    </source>
</evidence>
<dbReference type="PANTHER" id="PTHR21139:SF42">
    <property type="entry name" value="TRIOSEPHOSPHATE ISOMERASE"/>
    <property type="match status" value="1"/>
</dbReference>
<dbReference type="Gene3D" id="3.20.20.70">
    <property type="entry name" value="Aldolase class I"/>
    <property type="match status" value="1"/>
</dbReference>
<dbReference type="PANTHER" id="PTHR21139">
    <property type="entry name" value="TRIOSEPHOSPHATE ISOMERASE"/>
    <property type="match status" value="1"/>
</dbReference>
<dbReference type="GO" id="GO:0006096">
    <property type="term" value="P:glycolytic process"/>
    <property type="evidence" value="ECO:0007669"/>
    <property type="project" value="UniProtKB-UniRule"/>
</dbReference>
<dbReference type="Pfam" id="PF00121">
    <property type="entry name" value="TIM"/>
    <property type="match status" value="1"/>
</dbReference>
<dbReference type="CDD" id="cd00311">
    <property type="entry name" value="TIM"/>
    <property type="match status" value="1"/>
</dbReference>
<dbReference type="InterPro" id="IPR020861">
    <property type="entry name" value="Triosephosphate_isomerase_AS"/>
</dbReference>
<name>A0A212KY24_9BACT</name>
<feature type="active site" description="Electrophile" evidence="7">
    <location>
        <position position="97"/>
    </location>
</feature>
<dbReference type="HAMAP" id="MF_00147_B">
    <property type="entry name" value="TIM_B"/>
    <property type="match status" value="1"/>
</dbReference>
<evidence type="ECO:0000256" key="8">
    <source>
        <dbReference type="RuleBase" id="RU363013"/>
    </source>
</evidence>
<feature type="active site" description="Proton acceptor" evidence="7">
    <location>
        <position position="174"/>
    </location>
</feature>